<dbReference type="GO" id="GO:0051607">
    <property type="term" value="P:defense response to virus"/>
    <property type="evidence" value="ECO:0007669"/>
    <property type="project" value="UniProtKB-KW"/>
</dbReference>
<comment type="caution">
    <text evidence="7">The sequence shown here is derived from an EMBL/GenBank/DDBJ whole genome shotgun (WGS) entry which is preliminary data.</text>
</comment>
<dbReference type="GO" id="GO:0004386">
    <property type="term" value="F:helicase activity"/>
    <property type="evidence" value="ECO:0007669"/>
    <property type="project" value="UniProtKB-KW"/>
</dbReference>
<dbReference type="Proteomes" id="UP001285636">
    <property type="component" value="Unassembled WGS sequence"/>
</dbReference>
<dbReference type="EMBL" id="JAWJAY010000068">
    <property type="protein sequence ID" value="MDV2887469.1"/>
    <property type="molecule type" value="Genomic_DNA"/>
</dbReference>
<sequence>GIPIYHLSTSMCAAHRNSILEKVRNQLKDGNKIICISTQLIEAGVDVSFDCVIRSLAGLDSIAQAAGRCNRHGEKEVQNVYVIDHEEENLNHLKEIKVGKQVARKILIDMKRDKASHGGDLLSKQAMERYFREYYTEFNTNLNYFIPKL</sequence>
<evidence type="ECO:0000259" key="6">
    <source>
        <dbReference type="Pfam" id="PF22590"/>
    </source>
</evidence>
<dbReference type="RefSeq" id="WP_323467732.1">
    <property type="nucleotide sequence ID" value="NZ_JAWJAY010000068.1"/>
</dbReference>
<accession>A0AAJ2NS91</accession>
<keyword evidence="2" id="KW-0378">Hydrolase</keyword>
<dbReference type="Gene3D" id="3.40.50.300">
    <property type="entry name" value="P-loop containing nucleotide triphosphate hydrolases"/>
    <property type="match status" value="1"/>
</dbReference>
<protein>
    <submittedName>
        <fullName evidence="7">Helicase-related protein</fullName>
    </submittedName>
</protein>
<evidence type="ECO:0000313" key="7">
    <source>
        <dbReference type="EMBL" id="MDV2887469.1"/>
    </source>
</evidence>
<keyword evidence="1" id="KW-0547">Nucleotide-binding</keyword>
<dbReference type="SUPFAM" id="SSF52540">
    <property type="entry name" value="P-loop containing nucleoside triphosphate hydrolases"/>
    <property type="match status" value="1"/>
</dbReference>
<evidence type="ECO:0000256" key="5">
    <source>
        <dbReference type="ARBA" id="ARBA00023118"/>
    </source>
</evidence>
<organism evidence="7 8">
    <name type="scientific">Alkalihalophilus pseudofirmus</name>
    <name type="common">Bacillus pseudofirmus</name>
    <dbReference type="NCBI Taxonomy" id="79885"/>
    <lineage>
        <taxon>Bacteria</taxon>
        <taxon>Bacillati</taxon>
        <taxon>Bacillota</taxon>
        <taxon>Bacilli</taxon>
        <taxon>Bacillales</taxon>
        <taxon>Bacillaceae</taxon>
        <taxon>Alkalihalophilus</taxon>
    </lineage>
</organism>
<proteinExistence type="predicted"/>
<evidence type="ECO:0000256" key="1">
    <source>
        <dbReference type="ARBA" id="ARBA00022741"/>
    </source>
</evidence>
<feature type="domain" description="CRISPR-associated nuclease/helicase Cas3" evidence="6">
    <location>
        <begin position="7"/>
        <end position="73"/>
    </location>
</feature>
<dbReference type="InterPro" id="IPR027417">
    <property type="entry name" value="P-loop_NTPase"/>
</dbReference>
<feature type="non-terminal residue" evidence="7">
    <location>
        <position position="149"/>
    </location>
</feature>
<dbReference type="AlphaFoldDB" id="A0AAJ2NS91"/>
<evidence type="ECO:0000256" key="3">
    <source>
        <dbReference type="ARBA" id="ARBA00022806"/>
    </source>
</evidence>
<keyword evidence="3 7" id="KW-0347">Helicase</keyword>
<keyword evidence="5" id="KW-0051">Antiviral defense</keyword>
<dbReference type="GO" id="GO:0005524">
    <property type="term" value="F:ATP binding"/>
    <property type="evidence" value="ECO:0007669"/>
    <property type="project" value="UniProtKB-KW"/>
</dbReference>
<dbReference type="GO" id="GO:0016787">
    <property type="term" value="F:hydrolase activity"/>
    <property type="evidence" value="ECO:0007669"/>
    <property type="project" value="UniProtKB-KW"/>
</dbReference>
<feature type="non-terminal residue" evidence="7">
    <location>
        <position position="1"/>
    </location>
</feature>
<dbReference type="InterPro" id="IPR054712">
    <property type="entry name" value="Cas3-like_dom"/>
</dbReference>
<dbReference type="Pfam" id="PF22590">
    <property type="entry name" value="Cas3-like_C_2"/>
    <property type="match status" value="1"/>
</dbReference>
<reference evidence="7" key="1">
    <citation type="submission" date="2023-10" db="EMBL/GenBank/DDBJ databases">
        <title>Screening of Alkalihalophilus pseudofirmusBZ-TG-HK211 and Its Alleviation of Salt Stress on Rapeseed Growth.</title>
        <authorList>
            <person name="Zhao B."/>
            <person name="Guo T."/>
        </authorList>
    </citation>
    <scope>NUCLEOTIDE SEQUENCE</scope>
    <source>
        <strain evidence="7">BZ-TG-HK211</strain>
    </source>
</reference>
<gene>
    <name evidence="7" type="ORF">RYX45_20015</name>
</gene>
<evidence type="ECO:0000313" key="8">
    <source>
        <dbReference type="Proteomes" id="UP001285636"/>
    </source>
</evidence>
<name>A0AAJ2NS91_ALKPS</name>
<evidence type="ECO:0000256" key="2">
    <source>
        <dbReference type="ARBA" id="ARBA00022801"/>
    </source>
</evidence>
<evidence type="ECO:0000256" key="4">
    <source>
        <dbReference type="ARBA" id="ARBA00022840"/>
    </source>
</evidence>
<keyword evidence="4" id="KW-0067">ATP-binding</keyword>